<accession>A0A238LED9</accession>
<dbReference type="Proteomes" id="UP000201613">
    <property type="component" value="Unassembled WGS sequence"/>
</dbReference>
<keyword evidence="3" id="KW-1185">Reference proteome</keyword>
<dbReference type="RefSeq" id="WP_093991983.1">
    <property type="nucleotide sequence ID" value="NZ_FXZK01000003.1"/>
</dbReference>
<organism evidence="2 3">
    <name type="scientific">Flavimaricola marinus</name>
    <dbReference type="NCBI Taxonomy" id="1819565"/>
    <lineage>
        <taxon>Bacteria</taxon>
        <taxon>Pseudomonadati</taxon>
        <taxon>Pseudomonadota</taxon>
        <taxon>Alphaproteobacteria</taxon>
        <taxon>Rhodobacterales</taxon>
        <taxon>Paracoccaceae</taxon>
        <taxon>Flavimaricola</taxon>
    </lineage>
</organism>
<keyword evidence="1" id="KW-0732">Signal</keyword>
<reference evidence="2 3" key="1">
    <citation type="submission" date="2017-05" db="EMBL/GenBank/DDBJ databases">
        <authorList>
            <person name="Song R."/>
            <person name="Chenine A.L."/>
            <person name="Ruprecht R.M."/>
        </authorList>
    </citation>
    <scope>NUCLEOTIDE SEQUENCE [LARGE SCALE GENOMIC DNA]</scope>
    <source>
        <strain evidence="2 3">CECT 8899</strain>
    </source>
</reference>
<feature type="signal peptide" evidence="1">
    <location>
        <begin position="1"/>
        <end position="19"/>
    </location>
</feature>
<evidence type="ECO:0000313" key="3">
    <source>
        <dbReference type="Proteomes" id="UP000201613"/>
    </source>
</evidence>
<dbReference type="OrthoDB" id="7856495at2"/>
<sequence>MKRFFALLAAVSAAGAVQAQDRPNRVIMADFLREAGCSTTMDGLLAFDRIAPSDVQAALNEMLSLGFVELTADGGFALSPALCGIPNAPGEEVLTAAIRLHGCVMTESVAEENLAVFGLNRTNTTGFVDALIARGHGALANGETFSLSSDICAGAALAPLPDAEPFDPGAVLVQVLVENGCQLTEAEAASILPGLGVSMDMAENAAEALIASGQASWAGDRLIGDPVFCATALGAPPEEIEALAQSRPASARDRFVQMMSDAGCSITEDEFEAVMARYALTENEAETVAEVLIGSGQAMMMGGVFILDRAVCDSVPASDPSPEATPLDRFVAAIRANDCAMTQEQASARMAEIGLTMQDMDDLADHLMDTGQASVVDRALVLSPELCAAAPVSPSQTAETAADAPVQAQVVAPSRVTLESFVAAVHSGGCRMTAETAASFTEETGATLLQLQEMAQTLINLGLAVGEGDDLVLSEMYCESYRP</sequence>
<gene>
    <name evidence="2" type="ORF">LOM8899_01924</name>
</gene>
<proteinExistence type="predicted"/>
<protein>
    <submittedName>
        <fullName evidence="2">Uncharacterized protein</fullName>
    </submittedName>
</protein>
<evidence type="ECO:0000256" key="1">
    <source>
        <dbReference type="SAM" id="SignalP"/>
    </source>
</evidence>
<feature type="chain" id="PRO_5011991736" evidence="1">
    <location>
        <begin position="20"/>
        <end position="483"/>
    </location>
</feature>
<dbReference type="EMBL" id="FXZK01000003">
    <property type="protein sequence ID" value="SMY07784.1"/>
    <property type="molecule type" value="Genomic_DNA"/>
</dbReference>
<evidence type="ECO:0000313" key="2">
    <source>
        <dbReference type="EMBL" id="SMY07784.1"/>
    </source>
</evidence>
<dbReference type="AlphaFoldDB" id="A0A238LED9"/>
<name>A0A238LED9_9RHOB</name>